<name>A0ABW1ZWL4_9GAMM</name>
<evidence type="ECO:0000313" key="3">
    <source>
        <dbReference type="Proteomes" id="UP001596422"/>
    </source>
</evidence>
<proteinExistence type="predicted"/>
<evidence type="ECO:0000256" key="1">
    <source>
        <dbReference type="ARBA" id="ARBA00023136"/>
    </source>
</evidence>
<sequence length="609" mass="67024">MTNPLRLSLAAGLLAALLAGCGTQVMHEPAPAATPAERQQNQIAELLDQATRSQPIRAAELRTEAARLLIRLDRRDEAIRLLEQIDTRLLPPILRFDIAKLKAGTALERQDSQQALFYLAEMPSSEPLPTAQAIELGELRARAYQQQQDLEGELRELIQVAQIQQDTQARQALHERIWALLGEIPTEQLQQLAQGTSGSYYEQGWYELAYSLRTSTDLARQYSNLNDWQLLWQSHPAMQQPPQAVSALLDASIAPAGRIGLLLPQSGPLTKAAGAISDGFMAAYFEARRNGMPVPELQLLDSTLVSSPEQLNDLIRTLQLDMVIGPLDKDFVAAIARGDTPPVPILALNNSEGPTPDNFFQLGLAAEDEAEAAAQRAWRDGHRRMLMMIPETDWGSRVGQAFIRQFEQLGGSVVGAISFGDQNALATQVSALLNTDRSAARAKRLRQVIGNRIEFEEQPRTDADALFLSALPVDARQIKPLLAYNYAGGLPVYSTSHLYSGSPNSISDIDLNGILFCDIPWVLGPPSTLKLSMSQERNDTDSRFGRLYALGADAYRLHPYLEQLQASPMARIDGETGQLYLKDGSRVARDLPWAVFDSGVPRLLPADDN</sequence>
<keyword evidence="1" id="KW-0472">Membrane</keyword>
<dbReference type="InterPro" id="IPR007443">
    <property type="entry name" value="LpoA"/>
</dbReference>
<dbReference type="RefSeq" id="WP_379908123.1">
    <property type="nucleotide sequence ID" value="NZ_JBHSWE010000001.1"/>
</dbReference>
<dbReference type="Gene3D" id="1.25.40.650">
    <property type="match status" value="1"/>
</dbReference>
<protein>
    <submittedName>
        <fullName evidence="2">Penicillin-binding protein activator</fullName>
    </submittedName>
</protein>
<dbReference type="PANTHER" id="PTHR38038:SF1">
    <property type="entry name" value="PENICILLIN-BINDING PROTEIN ACTIVATOR LPOA"/>
    <property type="match status" value="1"/>
</dbReference>
<keyword evidence="3" id="KW-1185">Reference proteome</keyword>
<dbReference type="CDD" id="cd06339">
    <property type="entry name" value="PBP1_YraM_LppC_lipoprotein-like"/>
    <property type="match status" value="1"/>
</dbReference>
<dbReference type="EMBL" id="JBHSWE010000001">
    <property type="protein sequence ID" value="MFC6669570.1"/>
    <property type="molecule type" value="Genomic_DNA"/>
</dbReference>
<gene>
    <name evidence="2" type="ORF">ACFQDL_05265</name>
</gene>
<evidence type="ECO:0000313" key="2">
    <source>
        <dbReference type="EMBL" id="MFC6669570.1"/>
    </source>
</evidence>
<organism evidence="2 3">
    <name type="scientific">Marinobacterium aestuariivivens</name>
    <dbReference type="NCBI Taxonomy" id="1698799"/>
    <lineage>
        <taxon>Bacteria</taxon>
        <taxon>Pseudomonadati</taxon>
        <taxon>Pseudomonadota</taxon>
        <taxon>Gammaproteobacteria</taxon>
        <taxon>Oceanospirillales</taxon>
        <taxon>Oceanospirillaceae</taxon>
        <taxon>Marinobacterium</taxon>
    </lineage>
</organism>
<dbReference type="Proteomes" id="UP001596422">
    <property type="component" value="Unassembled WGS sequence"/>
</dbReference>
<dbReference type="PROSITE" id="PS51257">
    <property type="entry name" value="PROKAR_LIPOPROTEIN"/>
    <property type="match status" value="1"/>
</dbReference>
<dbReference type="InterPro" id="IPR028082">
    <property type="entry name" value="Peripla_BP_I"/>
</dbReference>
<comment type="caution">
    <text evidence="2">The sequence shown here is derived from an EMBL/GenBank/DDBJ whole genome shotgun (WGS) entry which is preliminary data.</text>
</comment>
<accession>A0ABW1ZWL4</accession>
<dbReference type="Gene3D" id="3.40.50.2300">
    <property type="match status" value="2"/>
</dbReference>
<reference evidence="3" key="1">
    <citation type="journal article" date="2019" name="Int. J. Syst. Evol. Microbiol.">
        <title>The Global Catalogue of Microorganisms (GCM) 10K type strain sequencing project: providing services to taxonomists for standard genome sequencing and annotation.</title>
        <authorList>
            <consortium name="The Broad Institute Genomics Platform"/>
            <consortium name="The Broad Institute Genome Sequencing Center for Infectious Disease"/>
            <person name="Wu L."/>
            <person name="Ma J."/>
        </authorList>
    </citation>
    <scope>NUCLEOTIDE SEQUENCE [LARGE SCALE GENOMIC DNA]</scope>
    <source>
        <strain evidence="3">NBRC 111756</strain>
    </source>
</reference>
<dbReference type="SUPFAM" id="SSF53822">
    <property type="entry name" value="Periplasmic binding protein-like I"/>
    <property type="match status" value="1"/>
</dbReference>
<dbReference type="Pfam" id="PF04348">
    <property type="entry name" value="LppC"/>
    <property type="match status" value="1"/>
</dbReference>
<dbReference type="PANTHER" id="PTHR38038">
    <property type="entry name" value="PENICILLIN-BINDING PROTEIN ACTIVATOR LPOA"/>
    <property type="match status" value="1"/>
</dbReference>